<dbReference type="EMBL" id="CP034015">
    <property type="protein sequence ID" value="AZG73005.1"/>
    <property type="molecule type" value="Genomic_DNA"/>
</dbReference>
<sequence length="88" mass="10176">MSPIKCESYDYIEIICLYRYMVKLTLTDGTHIQGQFDRTLYISRDQQKHEAIAGINQQQQAVEVILTDIKSIDVLSKNPSFTHITLIE</sequence>
<dbReference type="SUPFAM" id="SSF101744">
    <property type="entry name" value="Rof/RNase P subunit-like"/>
    <property type="match status" value="1"/>
</dbReference>
<evidence type="ECO:0000313" key="1">
    <source>
        <dbReference type="EMBL" id="AZG73005.1"/>
    </source>
</evidence>
<dbReference type="Pfam" id="PF07073">
    <property type="entry name" value="ROF"/>
    <property type="match status" value="1"/>
</dbReference>
<proteinExistence type="predicted"/>
<dbReference type="InterPro" id="IPR023534">
    <property type="entry name" value="Rof/RNase_P-like"/>
</dbReference>
<dbReference type="InterPro" id="IPR038626">
    <property type="entry name" value="Rof-like_sf"/>
</dbReference>
<accession>A0A3G8LV44</accession>
<dbReference type="AlphaFoldDB" id="A0A3G8LV44"/>
<evidence type="ECO:0000313" key="2">
    <source>
        <dbReference type="Proteomes" id="UP000278035"/>
    </source>
</evidence>
<dbReference type="OrthoDB" id="5344363at2"/>
<dbReference type="RefSeq" id="WP_124730567.1">
    <property type="nucleotide sequence ID" value="NZ_CBCSKC010000056.1"/>
</dbReference>
<dbReference type="KEGG" id="slj:EGC82_09640"/>
<reference evidence="2" key="1">
    <citation type="submission" date="2018-11" db="EMBL/GenBank/DDBJ databases">
        <title>Shewanella sp. M2.</title>
        <authorList>
            <person name="Hwang Y.J."/>
            <person name="Hwang C.Y."/>
        </authorList>
    </citation>
    <scope>NUCLEOTIDE SEQUENCE [LARGE SCALE GENOMIC DNA]</scope>
    <source>
        <strain evidence="2">LMG 19866</strain>
    </source>
</reference>
<dbReference type="InterPro" id="IPR009778">
    <property type="entry name" value="ROF"/>
</dbReference>
<keyword evidence="2" id="KW-1185">Reference proteome</keyword>
<name>A0A3G8LV44_9GAMM</name>
<dbReference type="Gene3D" id="2.30.30.400">
    <property type="entry name" value="Rof-like"/>
    <property type="match status" value="1"/>
</dbReference>
<gene>
    <name evidence="1" type="ORF">EGC82_09640</name>
</gene>
<protein>
    <submittedName>
        <fullName evidence="1">Uncharacterized protein</fullName>
    </submittedName>
</protein>
<dbReference type="Proteomes" id="UP000278035">
    <property type="component" value="Chromosome"/>
</dbReference>
<organism evidence="1 2">
    <name type="scientific">Shewanella livingstonensis</name>
    <dbReference type="NCBI Taxonomy" id="150120"/>
    <lineage>
        <taxon>Bacteria</taxon>
        <taxon>Pseudomonadati</taxon>
        <taxon>Pseudomonadota</taxon>
        <taxon>Gammaproteobacteria</taxon>
        <taxon>Alteromonadales</taxon>
        <taxon>Shewanellaceae</taxon>
        <taxon>Shewanella</taxon>
    </lineage>
</organism>